<keyword evidence="8" id="KW-0418">Kinase</keyword>
<feature type="domain" description="Histidine kinase" evidence="6">
    <location>
        <begin position="143"/>
        <end position="364"/>
    </location>
</feature>
<dbReference type="SMART" id="SM00448">
    <property type="entry name" value="REC"/>
    <property type="match status" value="1"/>
</dbReference>
<dbReference type="GO" id="GO:0000155">
    <property type="term" value="F:phosphorelay sensor kinase activity"/>
    <property type="evidence" value="ECO:0007669"/>
    <property type="project" value="InterPro"/>
</dbReference>
<keyword evidence="3 4" id="KW-0597">Phosphoprotein</keyword>
<dbReference type="InterPro" id="IPR003594">
    <property type="entry name" value="HATPase_dom"/>
</dbReference>
<evidence type="ECO:0000313" key="9">
    <source>
        <dbReference type="Proteomes" id="UP000477311"/>
    </source>
</evidence>
<dbReference type="InterPro" id="IPR004358">
    <property type="entry name" value="Sig_transdc_His_kin-like_C"/>
</dbReference>
<reference evidence="8 9" key="1">
    <citation type="submission" date="2020-02" db="EMBL/GenBank/DDBJ databases">
        <title>Draft genome sequence of Limisphaera ngatamarikiensis NGM72.4T, a thermophilic Verrucomicrobia grouped in subdivision 3.</title>
        <authorList>
            <person name="Carere C.R."/>
            <person name="Steen J."/>
            <person name="Hugenholtz P."/>
            <person name="Stott M.B."/>
        </authorList>
    </citation>
    <scope>NUCLEOTIDE SEQUENCE [LARGE SCALE GENOMIC DNA]</scope>
    <source>
        <strain evidence="8 9">NGM72.4</strain>
    </source>
</reference>
<dbReference type="PANTHER" id="PTHR43547:SF2">
    <property type="entry name" value="HYBRID SIGNAL TRANSDUCTION HISTIDINE KINASE C"/>
    <property type="match status" value="1"/>
</dbReference>
<dbReference type="SMART" id="SM00388">
    <property type="entry name" value="HisKA"/>
    <property type="match status" value="1"/>
</dbReference>
<feature type="coiled-coil region" evidence="5">
    <location>
        <begin position="112"/>
        <end position="139"/>
    </location>
</feature>
<dbReference type="PANTHER" id="PTHR43547">
    <property type="entry name" value="TWO-COMPONENT HISTIDINE KINASE"/>
    <property type="match status" value="1"/>
</dbReference>
<dbReference type="InterPro" id="IPR036890">
    <property type="entry name" value="HATPase_C_sf"/>
</dbReference>
<dbReference type="PRINTS" id="PR00344">
    <property type="entry name" value="BCTRLSENSOR"/>
</dbReference>
<dbReference type="SUPFAM" id="SSF52172">
    <property type="entry name" value="CheY-like"/>
    <property type="match status" value="1"/>
</dbReference>
<organism evidence="8 9">
    <name type="scientific">Limisphaera ngatamarikiensis</name>
    <dbReference type="NCBI Taxonomy" id="1324935"/>
    <lineage>
        <taxon>Bacteria</taxon>
        <taxon>Pseudomonadati</taxon>
        <taxon>Verrucomicrobiota</taxon>
        <taxon>Verrucomicrobiia</taxon>
        <taxon>Limisphaerales</taxon>
        <taxon>Limisphaeraceae</taxon>
        <taxon>Limisphaera</taxon>
    </lineage>
</organism>
<dbReference type="CDD" id="cd00156">
    <property type="entry name" value="REC"/>
    <property type="match status" value="1"/>
</dbReference>
<proteinExistence type="predicted"/>
<keyword evidence="8" id="KW-0808">Transferase</keyword>
<dbReference type="SMART" id="SM00387">
    <property type="entry name" value="HATPase_c"/>
    <property type="match status" value="1"/>
</dbReference>
<protein>
    <recommendedName>
        <fullName evidence="2">histidine kinase</fullName>
        <ecNumber evidence="2">2.7.13.3</ecNumber>
    </recommendedName>
</protein>
<dbReference type="PROSITE" id="PS50109">
    <property type="entry name" value="HIS_KIN"/>
    <property type="match status" value="1"/>
</dbReference>
<accession>A0A6M1RXE3</accession>
<dbReference type="AlphaFoldDB" id="A0A6M1RXE3"/>
<dbReference type="CDD" id="cd00075">
    <property type="entry name" value="HATPase"/>
    <property type="match status" value="1"/>
</dbReference>
<comment type="catalytic activity">
    <reaction evidence="1">
        <text>ATP + protein L-histidine = ADP + protein N-phospho-L-histidine.</text>
        <dbReference type="EC" id="2.7.13.3"/>
    </reaction>
</comment>
<feature type="modified residue" description="4-aspartylphosphate" evidence="4">
    <location>
        <position position="52"/>
    </location>
</feature>
<evidence type="ECO:0000256" key="1">
    <source>
        <dbReference type="ARBA" id="ARBA00000085"/>
    </source>
</evidence>
<dbReference type="InterPro" id="IPR005467">
    <property type="entry name" value="His_kinase_dom"/>
</dbReference>
<evidence type="ECO:0000259" key="7">
    <source>
        <dbReference type="PROSITE" id="PS50110"/>
    </source>
</evidence>
<dbReference type="EMBL" id="JAAKYA010000077">
    <property type="protein sequence ID" value="NGO39994.1"/>
    <property type="molecule type" value="Genomic_DNA"/>
</dbReference>
<evidence type="ECO:0000256" key="3">
    <source>
        <dbReference type="ARBA" id="ARBA00022553"/>
    </source>
</evidence>
<evidence type="ECO:0000256" key="5">
    <source>
        <dbReference type="SAM" id="Coils"/>
    </source>
</evidence>
<evidence type="ECO:0000259" key="6">
    <source>
        <dbReference type="PROSITE" id="PS50109"/>
    </source>
</evidence>
<feature type="domain" description="Response regulatory" evidence="7">
    <location>
        <begin position="3"/>
        <end position="119"/>
    </location>
</feature>
<keyword evidence="5" id="KW-0175">Coiled coil</keyword>
<sequence>MKKILVIDDEPGLREMVNAVLTRRGYVVIEAPDGREGVELARQQHPDLILCDINMQHMNGYLTLAALRDDPATAAIPFILMTGYADPAGMRHGMELGADDYLPKPFTPEQLHAAVEARLRKAQQIREAAERKLADLRDSISLALPHELRTPLNGILAYAELLATDAASLQPEEVAEMGQVILESGRRLVRLVENFLIYAQLELLGTDPARIQALREKRTPHARDVVEARAREVAAQAGRGSDLQLQLESVTVPMAEEYLARLVEELTGNAVKFSTGGTPVVVQLGRDSQGIFLRVRDRGCGMSPEQISRIGAYVQFNRKVREQQGLGLGLTICRRLAEVHGGGLLLESRPGEGTEVTVRWPGSETTDNGN</sequence>
<dbReference type="Pfam" id="PF02518">
    <property type="entry name" value="HATPase_c"/>
    <property type="match status" value="1"/>
</dbReference>
<dbReference type="Gene3D" id="1.10.287.130">
    <property type="match status" value="1"/>
</dbReference>
<dbReference type="SUPFAM" id="SSF47384">
    <property type="entry name" value="Homodimeric domain of signal transducing histidine kinase"/>
    <property type="match status" value="1"/>
</dbReference>
<gene>
    <name evidence="8" type="ORF">G4L39_11415</name>
</gene>
<name>A0A6M1RXE3_9BACT</name>
<evidence type="ECO:0000256" key="4">
    <source>
        <dbReference type="PROSITE-ProRule" id="PRU00169"/>
    </source>
</evidence>
<evidence type="ECO:0000256" key="2">
    <source>
        <dbReference type="ARBA" id="ARBA00012438"/>
    </source>
</evidence>
<dbReference type="Pfam" id="PF00512">
    <property type="entry name" value="HisKA"/>
    <property type="match status" value="1"/>
</dbReference>
<dbReference type="Pfam" id="PF00072">
    <property type="entry name" value="Response_reg"/>
    <property type="match status" value="1"/>
</dbReference>
<dbReference type="PROSITE" id="PS50110">
    <property type="entry name" value="RESPONSE_REGULATORY"/>
    <property type="match status" value="1"/>
</dbReference>
<dbReference type="RefSeq" id="WP_165108304.1">
    <property type="nucleotide sequence ID" value="NZ_JAAKYA010000077.1"/>
</dbReference>
<evidence type="ECO:0000313" key="8">
    <source>
        <dbReference type="EMBL" id="NGO39994.1"/>
    </source>
</evidence>
<dbReference type="InterPro" id="IPR011006">
    <property type="entry name" value="CheY-like_superfamily"/>
</dbReference>
<dbReference type="InterPro" id="IPR003661">
    <property type="entry name" value="HisK_dim/P_dom"/>
</dbReference>
<dbReference type="SUPFAM" id="SSF55874">
    <property type="entry name" value="ATPase domain of HSP90 chaperone/DNA topoisomerase II/histidine kinase"/>
    <property type="match status" value="1"/>
</dbReference>
<dbReference type="Gene3D" id="3.30.565.10">
    <property type="entry name" value="Histidine kinase-like ATPase, C-terminal domain"/>
    <property type="match status" value="1"/>
</dbReference>
<dbReference type="Gene3D" id="3.40.50.2300">
    <property type="match status" value="1"/>
</dbReference>
<dbReference type="InterPro" id="IPR036097">
    <property type="entry name" value="HisK_dim/P_sf"/>
</dbReference>
<dbReference type="CDD" id="cd00082">
    <property type="entry name" value="HisKA"/>
    <property type="match status" value="1"/>
</dbReference>
<dbReference type="EC" id="2.7.13.3" evidence="2"/>
<dbReference type="InterPro" id="IPR001789">
    <property type="entry name" value="Sig_transdc_resp-reg_receiver"/>
</dbReference>
<comment type="caution">
    <text evidence="8">The sequence shown here is derived from an EMBL/GenBank/DDBJ whole genome shotgun (WGS) entry which is preliminary data.</text>
</comment>
<keyword evidence="9" id="KW-1185">Reference proteome</keyword>
<dbReference type="Proteomes" id="UP000477311">
    <property type="component" value="Unassembled WGS sequence"/>
</dbReference>